<dbReference type="InterPro" id="IPR036005">
    <property type="entry name" value="Creatinase/aminopeptidase-like"/>
</dbReference>
<dbReference type="OrthoDB" id="1346at2157"/>
<dbReference type="InterPro" id="IPR000587">
    <property type="entry name" value="Creatinase_N"/>
</dbReference>
<feature type="coiled-coil region" evidence="1">
    <location>
        <begin position="132"/>
        <end position="159"/>
    </location>
</feature>
<dbReference type="Proteomes" id="UP000054387">
    <property type="component" value="Unassembled WGS sequence"/>
</dbReference>
<organism evidence="4 5">
    <name type="scientific">Haloprofundus marisrubri</name>
    <dbReference type="NCBI Taxonomy" id="1514971"/>
    <lineage>
        <taxon>Archaea</taxon>
        <taxon>Methanobacteriati</taxon>
        <taxon>Methanobacteriota</taxon>
        <taxon>Stenosarchaea group</taxon>
        <taxon>Halobacteria</taxon>
        <taxon>Halobacteriales</taxon>
        <taxon>Haloferacaceae</taxon>
        <taxon>Haloprofundus</taxon>
    </lineage>
</organism>
<evidence type="ECO:0000313" key="5">
    <source>
        <dbReference type="Proteomes" id="UP000054387"/>
    </source>
</evidence>
<sequence length="370" mass="40689">MTDRHESRRSALFDELPESVETVYVAPSETLRYLSGLSMHQSERPTLLVLSRTDGPAAVLPKLETDRVADALGDDVPFYTYGDATDPTQAASEAFDRLAEERGLSGEAAVEFRSTRVLEYSLLTDYHDPASIHDLESAVAALRARKDEAERESMRKAARITDRVLQETFEDIEVGMSERDVERAIEKRVIDSDADTYSGGIVTVGERTAFPHANTGHTEIEEGDLVMIDFGVRVDGYFSDITRTVAVGEPGEECRDIYDVVQEAARAGREAVAEGVEYQELDRASRDIIDDAGYGDYFPHRLGHGLGLEGHEPPYLVEGNDATLDVGNAFTVEPGVYVDGVGGVRVEDDVLLTEDGAEILTETPRDLRVL</sequence>
<comment type="caution">
    <text evidence="4">The sequence shown here is derived from an EMBL/GenBank/DDBJ whole genome shotgun (WGS) entry which is preliminary data.</text>
</comment>
<evidence type="ECO:0000313" key="4">
    <source>
        <dbReference type="EMBL" id="KTG10152.1"/>
    </source>
</evidence>
<dbReference type="InterPro" id="IPR000994">
    <property type="entry name" value="Pept_M24"/>
</dbReference>
<dbReference type="SUPFAM" id="SSF53092">
    <property type="entry name" value="Creatinase/prolidase N-terminal domain"/>
    <property type="match status" value="1"/>
</dbReference>
<feature type="domain" description="Peptidase M24" evidence="2">
    <location>
        <begin position="152"/>
        <end position="354"/>
    </location>
</feature>
<dbReference type="PANTHER" id="PTHR46112:SF3">
    <property type="entry name" value="AMINOPEPTIDASE YPDF"/>
    <property type="match status" value="1"/>
</dbReference>
<evidence type="ECO:0000256" key="1">
    <source>
        <dbReference type="SAM" id="Coils"/>
    </source>
</evidence>
<dbReference type="Gene3D" id="3.40.350.10">
    <property type="entry name" value="Creatinase/prolidase N-terminal domain"/>
    <property type="match status" value="1"/>
</dbReference>
<reference evidence="4 5" key="1">
    <citation type="submission" date="2015-12" db="EMBL/GenBank/DDBJ databases">
        <title>Haloprofundus marisrubri gen. nov., sp. nov., an extremely halophilic archaeon isolated from the Discovery deep brine-seawater interface in the Red Sea.</title>
        <authorList>
            <person name="Zhang G."/>
            <person name="Stingl U."/>
            <person name="Rashid M."/>
        </authorList>
    </citation>
    <scope>NUCLEOTIDE SEQUENCE [LARGE SCALE GENOMIC DNA]</scope>
    <source>
        <strain evidence="4 5">SB9</strain>
    </source>
</reference>
<dbReference type="Pfam" id="PF01321">
    <property type="entry name" value="Creatinase_N"/>
    <property type="match status" value="1"/>
</dbReference>
<gene>
    <name evidence="4" type="ORF">AUR64_11195</name>
</gene>
<proteinExistence type="predicted"/>
<dbReference type="InterPro" id="IPR029149">
    <property type="entry name" value="Creatin/AminoP/Spt16_N"/>
</dbReference>
<evidence type="ECO:0008006" key="6">
    <source>
        <dbReference type="Google" id="ProtNLM"/>
    </source>
</evidence>
<protein>
    <recommendedName>
        <fullName evidence="6">Peptidase M24</fullName>
    </recommendedName>
</protein>
<evidence type="ECO:0000259" key="3">
    <source>
        <dbReference type="Pfam" id="PF01321"/>
    </source>
</evidence>
<dbReference type="AlphaFoldDB" id="A0A0W1R9L0"/>
<feature type="domain" description="Creatinase N-terminal" evidence="3">
    <location>
        <begin position="20"/>
        <end position="144"/>
    </location>
</feature>
<keyword evidence="5" id="KW-1185">Reference proteome</keyword>
<dbReference type="PRINTS" id="PR00599">
    <property type="entry name" value="MAPEPTIDASE"/>
</dbReference>
<dbReference type="PANTHER" id="PTHR46112">
    <property type="entry name" value="AMINOPEPTIDASE"/>
    <property type="match status" value="1"/>
</dbReference>
<dbReference type="RefSeq" id="WP_058581507.1">
    <property type="nucleotide sequence ID" value="NZ_LOPU01000018.1"/>
</dbReference>
<dbReference type="SUPFAM" id="SSF55920">
    <property type="entry name" value="Creatinase/aminopeptidase"/>
    <property type="match status" value="1"/>
</dbReference>
<dbReference type="InterPro" id="IPR001714">
    <property type="entry name" value="Pept_M24_MAP"/>
</dbReference>
<evidence type="ECO:0000259" key="2">
    <source>
        <dbReference type="Pfam" id="PF00557"/>
    </source>
</evidence>
<dbReference type="EMBL" id="LOPU01000018">
    <property type="protein sequence ID" value="KTG10152.1"/>
    <property type="molecule type" value="Genomic_DNA"/>
</dbReference>
<dbReference type="Gene3D" id="3.90.230.10">
    <property type="entry name" value="Creatinase/methionine aminopeptidase superfamily"/>
    <property type="match status" value="1"/>
</dbReference>
<dbReference type="STRING" id="1514971.AUR64_11195"/>
<accession>A0A0W1R9L0</accession>
<dbReference type="Pfam" id="PF00557">
    <property type="entry name" value="Peptidase_M24"/>
    <property type="match status" value="1"/>
</dbReference>
<dbReference type="InterPro" id="IPR050659">
    <property type="entry name" value="Peptidase_M24B"/>
</dbReference>
<name>A0A0W1R9L0_9EURY</name>
<keyword evidence="1" id="KW-0175">Coiled coil</keyword>